<keyword evidence="2 7" id="KW-0812">Transmembrane</keyword>
<organism evidence="9 10">
    <name type="scientific">Penicillium vulpinum</name>
    <dbReference type="NCBI Taxonomy" id="29845"/>
    <lineage>
        <taxon>Eukaryota</taxon>
        <taxon>Fungi</taxon>
        <taxon>Dikarya</taxon>
        <taxon>Ascomycota</taxon>
        <taxon>Pezizomycotina</taxon>
        <taxon>Eurotiomycetes</taxon>
        <taxon>Eurotiomycetidae</taxon>
        <taxon>Eurotiales</taxon>
        <taxon>Aspergillaceae</taxon>
        <taxon>Penicillium</taxon>
    </lineage>
</organism>
<feature type="region of interest" description="Disordered" evidence="6">
    <location>
        <begin position="317"/>
        <end position="342"/>
    </location>
</feature>
<proteinExistence type="inferred from homology"/>
<feature type="transmembrane region" description="Helical" evidence="7">
    <location>
        <begin position="244"/>
        <end position="262"/>
    </location>
</feature>
<evidence type="ECO:0000256" key="4">
    <source>
        <dbReference type="ARBA" id="ARBA00023136"/>
    </source>
</evidence>
<dbReference type="InterPro" id="IPR049326">
    <property type="entry name" value="Rhodopsin_dom_fungi"/>
</dbReference>
<comment type="subcellular location">
    <subcellularLocation>
        <location evidence="1">Membrane</location>
        <topology evidence="1">Multi-pass membrane protein</topology>
    </subcellularLocation>
</comment>
<evidence type="ECO:0000256" key="3">
    <source>
        <dbReference type="ARBA" id="ARBA00022989"/>
    </source>
</evidence>
<feature type="transmembrane region" description="Helical" evidence="7">
    <location>
        <begin position="127"/>
        <end position="147"/>
    </location>
</feature>
<evidence type="ECO:0000256" key="2">
    <source>
        <dbReference type="ARBA" id="ARBA00022692"/>
    </source>
</evidence>
<gene>
    <name evidence="9" type="ORF">PENVUL_c001G06110</name>
</gene>
<dbReference type="PANTHER" id="PTHR33048">
    <property type="entry name" value="PTH11-LIKE INTEGRAL MEMBRANE PROTEIN (AFU_ORTHOLOGUE AFUA_5G11245)"/>
    <property type="match status" value="1"/>
</dbReference>
<feature type="domain" description="Rhodopsin" evidence="8">
    <location>
        <begin position="221"/>
        <end position="302"/>
    </location>
</feature>
<keyword evidence="10" id="KW-1185">Reference proteome</keyword>
<evidence type="ECO:0000313" key="10">
    <source>
        <dbReference type="Proteomes" id="UP000191518"/>
    </source>
</evidence>
<keyword evidence="4 7" id="KW-0472">Membrane</keyword>
<name>A0A1V6SFD7_9EURO</name>
<dbReference type="AlphaFoldDB" id="A0A1V6SFD7"/>
<evidence type="ECO:0000256" key="1">
    <source>
        <dbReference type="ARBA" id="ARBA00004141"/>
    </source>
</evidence>
<reference evidence="10" key="1">
    <citation type="journal article" date="2017" name="Nat. Microbiol.">
        <title>Global analysis of biosynthetic gene clusters reveals vast potential of secondary metabolite production in Penicillium species.</title>
        <authorList>
            <person name="Nielsen J.C."/>
            <person name="Grijseels S."/>
            <person name="Prigent S."/>
            <person name="Ji B."/>
            <person name="Dainat J."/>
            <person name="Nielsen K.F."/>
            <person name="Frisvad J.C."/>
            <person name="Workman M."/>
            <person name="Nielsen J."/>
        </authorList>
    </citation>
    <scope>NUCLEOTIDE SEQUENCE [LARGE SCALE GENOMIC DNA]</scope>
    <source>
        <strain evidence="10">IBT 29486</strain>
    </source>
</reference>
<evidence type="ECO:0000256" key="5">
    <source>
        <dbReference type="ARBA" id="ARBA00038359"/>
    </source>
</evidence>
<accession>A0A1V6SFD7</accession>
<dbReference type="STRING" id="29845.A0A1V6SFD7"/>
<protein>
    <recommendedName>
        <fullName evidence="8">Rhodopsin domain-containing protein</fullName>
    </recommendedName>
</protein>
<feature type="transmembrane region" description="Helical" evidence="7">
    <location>
        <begin position="43"/>
        <end position="64"/>
    </location>
</feature>
<feature type="transmembrane region" description="Helical" evidence="7">
    <location>
        <begin position="14"/>
        <end position="31"/>
    </location>
</feature>
<dbReference type="OrthoDB" id="4329349at2759"/>
<evidence type="ECO:0000256" key="6">
    <source>
        <dbReference type="SAM" id="MobiDB-lite"/>
    </source>
</evidence>
<comment type="similarity">
    <text evidence="5">Belongs to the SAT4 family.</text>
</comment>
<dbReference type="InterPro" id="IPR052337">
    <property type="entry name" value="SAT4-like"/>
</dbReference>
<evidence type="ECO:0000313" key="9">
    <source>
        <dbReference type="EMBL" id="OQE12424.1"/>
    </source>
</evidence>
<feature type="domain" description="Rhodopsin" evidence="8">
    <location>
        <begin position="23"/>
        <end position="200"/>
    </location>
</feature>
<evidence type="ECO:0000259" key="8">
    <source>
        <dbReference type="Pfam" id="PF20684"/>
    </source>
</evidence>
<dbReference type="EMBL" id="MDYP01000001">
    <property type="protein sequence ID" value="OQE12424.1"/>
    <property type="molecule type" value="Genomic_DNA"/>
</dbReference>
<keyword evidence="3 7" id="KW-1133">Transmembrane helix</keyword>
<comment type="caution">
    <text evidence="9">The sequence shown here is derived from an EMBL/GenBank/DDBJ whole genome shotgun (WGS) entry which is preliminary data.</text>
</comment>
<dbReference type="Pfam" id="PF20684">
    <property type="entry name" value="Fung_rhodopsin"/>
    <property type="match status" value="2"/>
</dbReference>
<dbReference type="PANTHER" id="PTHR33048:SF152">
    <property type="entry name" value="INTEGRAL MEMBRANE PROTEIN"/>
    <property type="match status" value="1"/>
</dbReference>
<dbReference type="Proteomes" id="UP000191518">
    <property type="component" value="Unassembled WGS sequence"/>
</dbReference>
<evidence type="ECO:0000256" key="7">
    <source>
        <dbReference type="SAM" id="Phobius"/>
    </source>
</evidence>
<sequence>MSTDALTIETFTEYGIGMVFLSVRLYARLYIGGLRGLRLDDAFAVTGMIFWTMQTAIIYLLGLYGNNIGLDEQTAMLVPDSKMSDMILGSKLAFMNWIWYICYIWCLKGVLLCLYWKLTQGTWHRHLVTAAATFCLITWFACLLAHICICRPVEQNWQIKPYAGGKSEQSYSPKNPQLTEIDNCTLRGPLYIVIAVFNVMQVVPRRSRIPELHSNIMINRSDVCIILIPIPILAKLQIPTQRKIILVVMFSSGIFIMICTILRAHYSLSSITDLGTALGWADRECFVAAIVASLPGIKPLFRNTRWLGSTNRKNSKSPYYNNDGCNGGGSKSGKTKTFVSSQSGKSRGFELDSVLNTNRRSRRISETGSEEYILEGKQGVAASSRQQDPMAIQVTMEYTLEHEQEVSDQIRP</sequence>
<dbReference type="GO" id="GO:0016020">
    <property type="term" value="C:membrane"/>
    <property type="evidence" value="ECO:0007669"/>
    <property type="project" value="UniProtKB-SubCell"/>
</dbReference>
<feature type="transmembrane region" description="Helical" evidence="7">
    <location>
        <begin position="97"/>
        <end position="115"/>
    </location>
</feature>